<evidence type="ECO:0000313" key="2">
    <source>
        <dbReference type="Proteomes" id="UP000650994"/>
    </source>
</evidence>
<reference evidence="2" key="1">
    <citation type="journal article" date="2019" name="Int. J. Syst. Evol. Microbiol.">
        <title>The Global Catalogue of Microorganisms (GCM) 10K type strain sequencing project: providing services to taxonomists for standard genome sequencing and annotation.</title>
        <authorList>
            <consortium name="The Broad Institute Genomics Platform"/>
            <consortium name="The Broad Institute Genome Sequencing Center for Infectious Disease"/>
            <person name="Wu L."/>
            <person name="Ma J."/>
        </authorList>
    </citation>
    <scope>NUCLEOTIDE SEQUENCE [LARGE SCALE GENOMIC DNA]</scope>
    <source>
        <strain evidence="2">CGMCC 1.12707</strain>
    </source>
</reference>
<evidence type="ECO:0008006" key="3">
    <source>
        <dbReference type="Google" id="ProtNLM"/>
    </source>
</evidence>
<protein>
    <recommendedName>
        <fullName evidence="3">GLPGLI family protein</fullName>
    </recommendedName>
</protein>
<comment type="caution">
    <text evidence="1">The sequence shown here is derived from an EMBL/GenBank/DDBJ whole genome shotgun (WGS) entry which is preliminary data.</text>
</comment>
<proteinExistence type="predicted"/>
<gene>
    <name evidence="1" type="ORF">GCM10010984_00650</name>
</gene>
<name>A0ABQ1T8A9_9FLAO</name>
<keyword evidence="2" id="KW-1185">Reference proteome</keyword>
<evidence type="ECO:0000313" key="1">
    <source>
        <dbReference type="EMBL" id="GGE86722.1"/>
    </source>
</evidence>
<dbReference type="EMBL" id="BMFL01000001">
    <property type="protein sequence ID" value="GGE86722.1"/>
    <property type="molecule type" value="Genomic_DNA"/>
</dbReference>
<dbReference type="Proteomes" id="UP000650994">
    <property type="component" value="Unassembled WGS sequence"/>
</dbReference>
<sequence>MDFLLLQKIKMKYTFTLFTLLTSFAFGQYIKKATITSKKTNEKFEITNVQYLKDGKFIKFNTDNFKNALVYARLKDIDLEFDSIDYSKSIPDIKQTYYEGTLNYPDGLYLTIESFINKTPEAITFEKKPNMQAEAFEYSDDLVNFYDRKGKFPEFQQNKYFAIVQNGDVYFSLKQFSKLTKKSKTNLGSGIPSFAYVRVKAGSENHLYFELPKGMDSDFTSIFAIAGGAIGAAVGAVTDAIVSNNKKEDYSQSYINLVKNNFTFHDINYMKGVIFDVKSKEFFFLKDCSDLDNYIKMYKSELTIDCKTEYTLDKQREIINNIK</sequence>
<accession>A0ABQ1T8A9</accession>
<organism evidence="1 2">
    <name type="scientific">Chishuiella changwenlii</name>
    <dbReference type="NCBI Taxonomy" id="1434701"/>
    <lineage>
        <taxon>Bacteria</taxon>
        <taxon>Pseudomonadati</taxon>
        <taxon>Bacteroidota</taxon>
        <taxon>Flavobacteriia</taxon>
        <taxon>Flavobacteriales</taxon>
        <taxon>Weeksellaceae</taxon>
        <taxon>Chishuiella</taxon>
    </lineage>
</organism>